<dbReference type="GO" id="GO:0003700">
    <property type="term" value="F:DNA-binding transcription factor activity"/>
    <property type="evidence" value="ECO:0007669"/>
    <property type="project" value="TreeGrafter"/>
</dbReference>
<evidence type="ECO:0000256" key="4">
    <source>
        <dbReference type="PROSITE-ProRule" id="PRU00335"/>
    </source>
</evidence>
<comment type="caution">
    <text evidence="6">The sequence shown here is derived from an EMBL/GenBank/DDBJ whole genome shotgun (WGS) entry which is preliminary data.</text>
</comment>
<protein>
    <submittedName>
        <fullName evidence="6">TetR family transcriptional regulator</fullName>
    </submittedName>
</protein>
<keyword evidence="3" id="KW-0804">Transcription</keyword>
<keyword evidence="1" id="KW-0805">Transcription regulation</keyword>
<dbReference type="Gene3D" id="1.10.357.10">
    <property type="entry name" value="Tetracycline Repressor, domain 2"/>
    <property type="match status" value="1"/>
</dbReference>
<evidence type="ECO:0000259" key="5">
    <source>
        <dbReference type="PROSITE" id="PS50977"/>
    </source>
</evidence>
<dbReference type="PANTHER" id="PTHR30055">
    <property type="entry name" value="HTH-TYPE TRANSCRIPTIONAL REGULATOR RUTR"/>
    <property type="match status" value="1"/>
</dbReference>
<keyword evidence="7" id="KW-1185">Reference proteome</keyword>
<reference evidence="6 7" key="2">
    <citation type="submission" date="2020-08" db="EMBL/GenBank/DDBJ databases">
        <title>Stappia taiwanensis sp. nov., isolated from a coastal thermal spring.</title>
        <authorList>
            <person name="Kampfer P."/>
        </authorList>
    </citation>
    <scope>NUCLEOTIDE SEQUENCE [LARGE SCALE GENOMIC DNA]</scope>
    <source>
        <strain evidence="6 7">DSM 23284</strain>
    </source>
</reference>
<dbReference type="AlphaFoldDB" id="A0A838XJY8"/>
<evidence type="ECO:0000313" key="7">
    <source>
        <dbReference type="Proteomes" id="UP000559404"/>
    </source>
</evidence>
<dbReference type="PANTHER" id="PTHR30055:SF151">
    <property type="entry name" value="TRANSCRIPTIONAL REGULATORY PROTEIN"/>
    <property type="match status" value="1"/>
</dbReference>
<feature type="DNA-binding region" description="H-T-H motif" evidence="4">
    <location>
        <begin position="50"/>
        <end position="69"/>
    </location>
</feature>
<dbReference type="Pfam" id="PF17935">
    <property type="entry name" value="TetR_C_27"/>
    <property type="match status" value="1"/>
</dbReference>
<accession>A0A838XJY8</accession>
<evidence type="ECO:0000313" key="6">
    <source>
        <dbReference type="EMBL" id="MBA4610402.1"/>
    </source>
</evidence>
<dbReference type="Proteomes" id="UP000559404">
    <property type="component" value="Unassembled WGS sequence"/>
</dbReference>
<feature type="domain" description="HTH tetR-type" evidence="5">
    <location>
        <begin position="27"/>
        <end position="87"/>
    </location>
</feature>
<dbReference type="GO" id="GO:0000976">
    <property type="term" value="F:transcription cis-regulatory region binding"/>
    <property type="evidence" value="ECO:0007669"/>
    <property type="project" value="TreeGrafter"/>
</dbReference>
<dbReference type="InterPro" id="IPR001647">
    <property type="entry name" value="HTH_TetR"/>
</dbReference>
<dbReference type="InterPro" id="IPR050109">
    <property type="entry name" value="HTH-type_TetR-like_transc_reg"/>
</dbReference>
<dbReference type="SUPFAM" id="SSF48498">
    <property type="entry name" value="Tetracyclin repressor-like, C-terminal domain"/>
    <property type="match status" value="1"/>
</dbReference>
<dbReference type="SUPFAM" id="SSF46689">
    <property type="entry name" value="Homeodomain-like"/>
    <property type="match status" value="1"/>
</dbReference>
<name>A0A838XJY8_9HYPH</name>
<organism evidence="6 7">
    <name type="scientific">Stappia taiwanensis</name>
    <dbReference type="NCBI Taxonomy" id="992267"/>
    <lineage>
        <taxon>Bacteria</taxon>
        <taxon>Pseudomonadati</taxon>
        <taxon>Pseudomonadota</taxon>
        <taxon>Alphaproteobacteria</taxon>
        <taxon>Hyphomicrobiales</taxon>
        <taxon>Stappiaceae</taxon>
        <taxon>Stappia</taxon>
    </lineage>
</organism>
<gene>
    <name evidence="6" type="ORF">H1W37_01955</name>
</gene>
<keyword evidence="2 4" id="KW-0238">DNA-binding</keyword>
<evidence type="ECO:0000256" key="3">
    <source>
        <dbReference type="ARBA" id="ARBA00023163"/>
    </source>
</evidence>
<dbReference type="PRINTS" id="PR00455">
    <property type="entry name" value="HTHTETR"/>
</dbReference>
<proteinExistence type="predicted"/>
<dbReference type="EMBL" id="JACEON010000002">
    <property type="protein sequence ID" value="MBA4610402.1"/>
    <property type="molecule type" value="Genomic_DNA"/>
</dbReference>
<dbReference type="PROSITE" id="PS50977">
    <property type="entry name" value="HTH_TETR_2"/>
    <property type="match status" value="1"/>
</dbReference>
<dbReference type="InterPro" id="IPR009057">
    <property type="entry name" value="Homeodomain-like_sf"/>
</dbReference>
<dbReference type="InterPro" id="IPR036271">
    <property type="entry name" value="Tet_transcr_reg_TetR-rel_C_sf"/>
</dbReference>
<dbReference type="Pfam" id="PF00440">
    <property type="entry name" value="TetR_N"/>
    <property type="match status" value="1"/>
</dbReference>
<evidence type="ECO:0000256" key="1">
    <source>
        <dbReference type="ARBA" id="ARBA00023015"/>
    </source>
</evidence>
<reference evidence="6 7" key="1">
    <citation type="submission" date="2020-07" db="EMBL/GenBank/DDBJ databases">
        <authorList>
            <person name="Li M."/>
        </authorList>
    </citation>
    <scope>NUCLEOTIDE SEQUENCE [LARGE SCALE GENOMIC DNA]</scope>
    <source>
        <strain evidence="6 7">DSM 23284</strain>
    </source>
</reference>
<dbReference type="RefSeq" id="WP_181758610.1">
    <property type="nucleotide sequence ID" value="NZ_BMCR01000002.1"/>
</dbReference>
<sequence>MTDTAERQRSVDEVAATRDGITSAAARETRRRIVETANRLFHIYGYQKTTIADIARELGMSPANVYRFFASKSELTKAVALVVTQHLREVMLKDIAENPEATASERLRVMVRSHFHHMRERYTENRKIHDLLEAAIEEAWDEIEMHKTAMRETFAVAIRQGIETGEFPQQDADASAMLFQHSLVMFFHPALVAQSCRCLSEGHQDLMFDPMVDFALAALRDGRFRQLAPELLAPHQRDC</sequence>
<dbReference type="InterPro" id="IPR041478">
    <property type="entry name" value="TetR_C_27"/>
</dbReference>
<evidence type="ECO:0000256" key="2">
    <source>
        <dbReference type="ARBA" id="ARBA00023125"/>
    </source>
</evidence>